<dbReference type="Proteomes" id="UP001627154">
    <property type="component" value="Unassembled WGS sequence"/>
</dbReference>
<accession>A0ABD2WM84</accession>
<organism evidence="1 2">
    <name type="scientific">Trichogramma kaykai</name>
    <dbReference type="NCBI Taxonomy" id="54128"/>
    <lineage>
        <taxon>Eukaryota</taxon>
        <taxon>Metazoa</taxon>
        <taxon>Ecdysozoa</taxon>
        <taxon>Arthropoda</taxon>
        <taxon>Hexapoda</taxon>
        <taxon>Insecta</taxon>
        <taxon>Pterygota</taxon>
        <taxon>Neoptera</taxon>
        <taxon>Endopterygota</taxon>
        <taxon>Hymenoptera</taxon>
        <taxon>Apocrita</taxon>
        <taxon>Proctotrupomorpha</taxon>
        <taxon>Chalcidoidea</taxon>
        <taxon>Trichogrammatidae</taxon>
        <taxon>Trichogramma</taxon>
    </lineage>
</organism>
<dbReference type="EMBL" id="JBJJXI010000096">
    <property type="protein sequence ID" value="KAL3393701.1"/>
    <property type="molecule type" value="Genomic_DNA"/>
</dbReference>
<sequence>MMNYHDTSVDLLFYDLRMNIFIGMNHAKGSGTYGGRERKFISDECIVSSATCALRINISILFDLEKERENIVGCAWKRV</sequence>
<gene>
    <name evidence="1" type="ORF">TKK_011965</name>
</gene>
<evidence type="ECO:0000313" key="1">
    <source>
        <dbReference type="EMBL" id="KAL3393701.1"/>
    </source>
</evidence>
<proteinExistence type="predicted"/>
<evidence type="ECO:0000313" key="2">
    <source>
        <dbReference type="Proteomes" id="UP001627154"/>
    </source>
</evidence>
<name>A0ABD2WM84_9HYME</name>
<reference evidence="1 2" key="1">
    <citation type="journal article" date="2024" name="bioRxiv">
        <title>A reference genome for Trichogramma kaykai: A tiny desert-dwelling parasitoid wasp with competing sex-ratio distorters.</title>
        <authorList>
            <person name="Culotta J."/>
            <person name="Lindsey A.R."/>
        </authorList>
    </citation>
    <scope>NUCLEOTIDE SEQUENCE [LARGE SCALE GENOMIC DNA]</scope>
    <source>
        <strain evidence="1 2">KSX58</strain>
    </source>
</reference>
<keyword evidence="2" id="KW-1185">Reference proteome</keyword>
<protein>
    <submittedName>
        <fullName evidence="1">Uncharacterized protein</fullName>
    </submittedName>
</protein>
<dbReference type="AlphaFoldDB" id="A0ABD2WM84"/>
<comment type="caution">
    <text evidence="1">The sequence shown here is derived from an EMBL/GenBank/DDBJ whole genome shotgun (WGS) entry which is preliminary data.</text>
</comment>